<keyword evidence="5" id="KW-0813">Transport</keyword>
<comment type="caution">
    <text evidence="8">The sequence shown here is derived from an EMBL/GenBank/DDBJ whole genome shotgun (WGS) entry which is preliminary data.</text>
</comment>
<feature type="transmembrane region" description="Helical" evidence="5">
    <location>
        <begin position="194"/>
        <end position="216"/>
    </location>
</feature>
<feature type="transmembrane region" description="Helical" evidence="5">
    <location>
        <begin position="347"/>
        <end position="371"/>
    </location>
</feature>
<feature type="transmembrane region" description="Helical" evidence="5">
    <location>
        <begin position="314"/>
        <end position="335"/>
    </location>
</feature>
<dbReference type="EC" id="7.1.1.-" evidence="5"/>
<feature type="transmembrane region" description="Helical" evidence="5">
    <location>
        <begin position="34"/>
        <end position="51"/>
    </location>
</feature>
<feature type="transmembrane region" description="Helical" evidence="5">
    <location>
        <begin position="152"/>
        <end position="174"/>
    </location>
</feature>
<dbReference type="GO" id="GO:0042773">
    <property type="term" value="P:ATP synthesis coupled electron transport"/>
    <property type="evidence" value="ECO:0007669"/>
    <property type="project" value="InterPro"/>
</dbReference>
<dbReference type="GO" id="GO:0012505">
    <property type="term" value="C:endomembrane system"/>
    <property type="evidence" value="ECO:0007669"/>
    <property type="project" value="UniProtKB-SubCell"/>
</dbReference>
<dbReference type="GO" id="GO:0048038">
    <property type="term" value="F:quinone binding"/>
    <property type="evidence" value="ECO:0007669"/>
    <property type="project" value="UniProtKB-KW"/>
</dbReference>
<sequence>MINLVPLFPELLFIGFILSYFVLGLWIKKRLIHSLLIIVFSGLTLITLFKVQGEAFKGMFVADSFSQTLKLVFLINLGICSLLGMNYSHIKDKLFYEFNLLLMLSTLGMMFMVSSKELLSLFLSLEFMSLCLYLLAGFVVTDPKSNEASLKYYLLGSMFSALLILGISIFYSIFGGTNFKVIAENLPLISQHSFYLFTGTILILSAFTFKAGLAPFHQWSPDVYEGAPTPVTAFMSVGPKVAAIGAMASFLTEALSQKPEIWIGPLIFVALLTAAIGNILALRQANLKRLLAYSSIAHAGYLLLAVIACSNSGLKAIAFYALVYTFMNLGAFATLISFPQGERINSFLGLSQVNLFLAVSMLVFLFSLTGLPPFGGFVAKFFIFKSIIESGYTWVAVISILFSILSAYYYLRVGVKMFFYEGQISMPSMAISLRLVLVVALCFTIILGVFPFLP</sequence>
<feature type="transmembrane region" description="Helical" evidence="5">
    <location>
        <begin position="261"/>
        <end position="281"/>
    </location>
</feature>
<keyword evidence="5" id="KW-1278">Translocase</keyword>
<dbReference type="GO" id="GO:0005886">
    <property type="term" value="C:plasma membrane"/>
    <property type="evidence" value="ECO:0007669"/>
    <property type="project" value="UniProtKB-SubCell"/>
</dbReference>
<keyword evidence="5" id="KW-0520">NAD</keyword>
<keyword evidence="2 5" id="KW-0812">Transmembrane</keyword>
<keyword evidence="5" id="KW-1003">Cell membrane</keyword>
<feature type="transmembrane region" description="Helical" evidence="5">
    <location>
        <begin position="237"/>
        <end position="255"/>
    </location>
</feature>
<feature type="transmembrane region" description="Helical" evidence="5">
    <location>
        <begin position="6"/>
        <end position="27"/>
    </location>
</feature>
<gene>
    <name evidence="5" type="primary">nuoN</name>
    <name evidence="8" type="ORF">DCE01_07890</name>
</gene>
<evidence type="ECO:0000313" key="9">
    <source>
        <dbReference type="Proteomes" id="UP000257240"/>
    </source>
</evidence>
<feature type="transmembrane region" description="Helical" evidence="5">
    <location>
        <begin position="431"/>
        <end position="453"/>
    </location>
</feature>
<evidence type="ECO:0000313" key="8">
    <source>
        <dbReference type="EMBL" id="HAA84683.1"/>
    </source>
</evidence>
<keyword evidence="4 5" id="KW-0472">Membrane</keyword>
<dbReference type="EMBL" id="DLVE01000100">
    <property type="protein sequence ID" value="HAA84683.1"/>
    <property type="molecule type" value="Genomic_DNA"/>
</dbReference>
<feature type="domain" description="NADH:quinone oxidoreductase/Mrp antiporter transmembrane" evidence="7">
    <location>
        <begin position="115"/>
        <end position="405"/>
    </location>
</feature>
<feature type="transmembrane region" description="Helical" evidence="5">
    <location>
        <begin position="119"/>
        <end position="140"/>
    </location>
</feature>
<evidence type="ECO:0000259" key="7">
    <source>
        <dbReference type="Pfam" id="PF00361"/>
    </source>
</evidence>
<comment type="function">
    <text evidence="5">NDH-1 shuttles electrons from NADH, via FMN and iron-sulfur (Fe-S) centers, to quinones in the respiratory chain. The immediate electron acceptor for the enzyme in this species is believed to be ubiquinone. Couples the redox reaction to proton translocation (for every two electrons transferred, four hydrogen ions are translocated across the cytoplasmic membrane), and thus conserves the redox energy in a proton gradient.</text>
</comment>
<comment type="similarity">
    <text evidence="5">Belongs to the complex I subunit 2 family.</text>
</comment>
<dbReference type="InterPro" id="IPR010096">
    <property type="entry name" value="NADH-Q_OxRdtase_suN/2"/>
</dbReference>
<comment type="subunit">
    <text evidence="5">NDH-1 is composed of 14 different subunits. Subunits NuoA, H, J, K, L, M, N constitute the membrane sector of the complex.</text>
</comment>
<reference evidence="8 9" key="1">
    <citation type="journal article" date="2018" name="Nat. Biotechnol.">
        <title>A standardized bacterial taxonomy based on genome phylogeny substantially revises the tree of life.</title>
        <authorList>
            <person name="Parks D.H."/>
            <person name="Chuvochina M."/>
            <person name="Waite D.W."/>
            <person name="Rinke C."/>
            <person name="Skarshewski A."/>
            <person name="Chaumeil P.A."/>
            <person name="Hugenholtz P."/>
        </authorList>
    </citation>
    <scope>NUCLEOTIDE SEQUENCE [LARGE SCALE GENOMIC DNA]</scope>
    <source>
        <strain evidence="8">UBA12529</strain>
    </source>
</reference>
<dbReference type="Pfam" id="PF00361">
    <property type="entry name" value="Proton_antipo_M"/>
    <property type="match status" value="1"/>
</dbReference>
<evidence type="ECO:0000256" key="5">
    <source>
        <dbReference type="HAMAP-Rule" id="MF_00445"/>
    </source>
</evidence>
<evidence type="ECO:0000256" key="6">
    <source>
        <dbReference type="RuleBase" id="RU000320"/>
    </source>
</evidence>
<dbReference type="GO" id="GO:0050136">
    <property type="term" value="F:NADH dehydrogenase (quinone) (non-electrogenic) activity"/>
    <property type="evidence" value="ECO:0007669"/>
    <property type="project" value="UniProtKB-UniRule"/>
</dbReference>
<keyword evidence="5" id="KW-0830">Ubiquinone</keyword>
<dbReference type="NCBIfam" id="TIGR01770">
    <property type="entry name" value="NDH_I_N"/>
    <property type="match status" value="1"/>
</dbReference>
<feature type="transmembrane region" description="Helical" evidence="5">
    <location>
        <begin position="290"/>
        <end position="308"/>
    </location>
</feature>
<dbReference type="PANTHER" id="PTHR22773">
    <property type="entry name" value="NADH DEHYDROGENASE"/>
    <property type="match status" value="1"/>
</dbReference>
<dbReference type="AlphaFoldDB" id="A0A3B8N698"/>
<evidence type="ECO:0000256" key="2">
    <source>
        <dbReference type="ARBA" id="ARBA00022692"/>
    </source>
</evidence>
<dbReference type="InterPro" id="IPR001750">
    <property type="entry name" value="ND/Mrp_TM"/>
</dbReference>
<feature type="transmembrane region" description="Helical" evidence="5">
    <location>
        <begin position="391"/>
        <end position="411"/>
    </location>
</feature>
<organism evidence="8 9">
    <name type="scientific">Thermodesulfobacterium commune</name>
    <dbReference type="NCBI Taxonomy" id="1741"/>
    <lineage>
        <taxon>Bacteria</taxon>
        <taxon>Pseudomonadati</taxon>
        <taxon>Thermodesulfobacteriota</taxon>
        <taxon>Thermodesulfobacteria</taxon>
        <taxon>Thermodesulfobacteriales</taxon>
        <taxon>Thermodesulfobacteriaceae</taxon>
        <taxon>Thermodesulfobacterium</taxon>
    </lineage>
</organism>
<accession>A0A3B8N698</accession>
<evidence type="ECO:0000256" key="1">
    <source>
        <dbReference type="ARBA" id="ARBA00004127"/>
    </source>
</evidence>
<evidence type="ECO:0000256" key="4">
    <source>
        <dbReference type="ARBA" id="ARBA00023136"/>
    </source>
</evidence>
<keyword evidence="5" id="KW-0874">Quinone</keyword>
<comment type="subcellular location">
    <subcellularLocation>
        <location evidence="5">Cell membrane</location>
        <topology evidence="5">Multi-pass membrane protein</topology>
    </subcellularLocation>
    <subcellularLocation>
        <location evidence="1">Endomembrane system</location>
        <topology evidence="1">Multi-pass membrane protein</topology>
    </subcellularLocation>
    <subcellularLocation>
        <location evidence="6">Membrane</location>
        <topology evidence="6">Multi-pass membrane protein</topology>
    </subcellularLocation>
</comment>
<feature type="transmembrane region" description="Helical" evidence="5">
    <location>
        <begin position="71"/>
        <end position="87"/>
    </location>
</feature>
<dbReference type="HAMAP" id="MF_00445">
    <property type="entry name" value="NDH1_NuoN_1"/>
    <property type="match status" value="1"/>
</dbReference>
<dbReference type="GO" id="GO:0008137">
    <property type="term" value="F:NADH dehydrogenase (ubiquinone) activity"/>
    <property type="evidence" value="ECO:0007669"/>
    <property type="project" value="InterPro"/>
</dbReference>
<proteinExistence type="inferred from homology"/>
<dbReference type="Proteomes" id="UP000257240">
    <property type="component" value="Unassembled WGS sequence"/>
</dbReference>
<name>A0A3B8N698_9BACT</name>
<evidence type="ECO:0000256" key="3">
    <source>
        <dbReference type="ARBA" id="ARBA00022989"/>
    </source>
</evidence>
<comment type="catalytic activity">
    <reaction evidence="5">
        <text>a quinone + NADH + 5 H(+)(in) = a quinol + NAD(+) + 4 H(+)(out)</text>
        <dbReference type="Rhea" id="RHEA:57888"/>
        <dbReference type="ChEBI" id="CHEBI:15378"/>
        <dbReference type="ChEBI" id="CHEBI:24646"/>
        <dbReference type="ChEBI" id="CHEBI:57540"/>
        <dbReference type="ChEBI" id="CHEBI:57945"/>
        <dbReference type="ChEBI" id="CHEBI:132124"/>
    </reaction>
</comment>
<feature type="transmembrane region" description="Helical" evidence="5">
    <location>
        <begin position="94"/>
        <end position="113"/>
    </location>
</feature>
<protein>
    <recommendedName>
        <fullName evidence="5">NADH-quinone oxidoreductase subunit N</fullName>
        <ecNumber evidence="5">7.1.1.-</ecNumber>
    </recommendedName>
    <alternativeName>
        <fullName evidence="5">NADH dehydrogenase I subunit N</fullName>
    </alternativeName>
    <alternativeName>
        <fullName evidence="5">NDH-1 subunit N</fullName>
    </alternativeName>
</protein>
<keyword evidence="3 5" id="KW-1133">Transmembrane helix</keyword>